<sequence length="956" mass="103665">MMKPRRKYNMVPLDGSAYVNPAFEGSNSPSKNYQSKTDPLPFAAKFEPLTHSLLPEEPSLPPPPIVINTPPTTPKLINTGTNNPTVATVNWGPIMSTSPPLVSPISPEPNSQRFSARSSVNSTLSVANSTTPILDKRPSRFQSDFNYLRRTSWQKSPDPSFKSHRRTFSQEAKTYRTSAFREEVLEEDEDTPANNTPNNGVDLERNTGNGTTGAFQSVPLDSTATTGLGLRYVPADEGAMNKSSYSNVPPDDDDDSSDEGKSIKKGRPTTNWLSIIILILSIYSTLGSALFFLIAVIRPRYGTKISTTSGLKPQDAQLISAILAKTIELSFVSVFVSFLGQVLSRRALMTGSKGVNIAELSMRTWVTQPGTLLTNTSSLKFAGLTFLGALSLTATIFASFYTTAADTLVSPKLGWGGFQTKNLTGLAYTSYANSTYRVGKCQTVIPDAEDPVYGGYAVPLAKSTCDAILSAGRGYRDVSDWNELWAESQGQSFPDPLKRPPAPSSLDLINYAGTWLHISGDNGINRAVMAMPHPGIIAATRNSSLNGILQPEDAGSGYGSFMVKASVPNPVVDVTCSPVLANRAQWYVAQSNLSDYSRNGTFDPQIQQLFNFTNDPTFYFDSKTEKFPILPYAAPRFFKLPIVNNTVVASAPGDPSTYFLTRTPANNFVMCGVKSFMTPNCSSEFQAFDSSGNATVNCDLTNSLSFKADLARHNVSTVDHPIAGAEGAPVGDFSYADFREVSFGTFLSTSLNTGVSDSNASIAHFLSQLALDTVNSILNPYRPSLAEALAVLLGNAMITSAVDTVFTTYFPYGSDVPRPYVEFFNAEVSAVEYTSGATTGWKPIFYVVLAGVLVMNVFCLVYFSCVRNGFVTDWTEVQNLFCIAMDGGALRGGNAGYKPIPMDMRDERWKGTGGTGPVGGQYKVGFWFTEKDGRWYVTDEVTDEKGAKTTGFSRMV</sequence>
<keyword evidence="2" id="KW-0812">Transmembrane</keyword>
<feature type="transmembrane region" description="Helical" evidence="2">
    <location>
        <begin position="272"/>
        <end position="297"/>
    </location>
</feature>
<reference evidence="3 4" key="1">
    <citation type="submission" date="2019-10" db="EMBL/GenBank/DDBJ databases">
        <authorList>
            <person name="Palmer J.M."/>
        </authorList>
    </citation>
    <scope>NUCLEOTIDE SEQUENCE [LARGE SCALE GENOMIC DNA]</scope>
    <source>
        <strain evidence="3 4">TWF694</strain>
    </source>
</reference>
<feature type="transmembrane region" description="Helical" evidence="2">
    <location>
        <begin position="317"/>
        <end position="339"/>
    </location>
</feature>
<comment type="caution">
    <text evidence="3">The sequence shown here is derived from an EMBL/GenBank/DDBJ whole genome shotgun (WGS) entry which is preliminary data.</text>
</comment>
<feature type="transmembrane region" description="Helical" evidence="2">
    <location>
        <begin position="844"/>
        <end position="863"/>
    </location>
</feature>
<gene>
    <name evidence="3" type="ORF">TWF694_006694</name>
</gene>
<accession>A0AAV9XL02</accession>
<evidence type="ECO:0000256" key="1">
    <source>
        <dbReference type="SAM" id="MobiDB-lite"/>
    </source>
</evidence>
<dbReference type="Proteomes" id="UP001365542">
    <property type="component" value="Unassembled WGS sequence"/>
</dbReference>
<keyword evidence="2" id="KW-0472">Membrane</keyword>
<evidence type="ECO:0000313" key="3">
    <source>
        <dbReference type="EMBL" id="KAK6542753.1"/>
    </source>
</evidence>
<name>A0AAV9XL02_9PEZI</name>
<organism evidence="3 4">
    <name type="scientific">Orbilia ellipsospora</name>
    <dbReference type="NCBI Taxonomy" id="2528407"/>
    <lineage>
        <taxon>Eukaryota</taxon>
        <taxon>Fungi</taxon>
        <taxon>Dikarya</taxon>
        <taxon>Ascomycota</taxon>
        <taxon>Pezizomycotina</taxon>
        <taxon>Orbiliomycetes</taxon>
        <taxon>Orbiliales</taxon>
        <taxon>Orbiliaceae</taxon>
        <taxon>Orbilia</taxon>
    </lineage>
</organism>
<evidence type="ECO:0000313" key="4">
    <source>
        <dbReference type="Proteomes" id="UP001365542"/>
    </source>
</evidence>
<proteinExistence type="predicted"/>
<feature type="compositionally biased region" description="Polar residues" evidence="1">
    <location>
        <begin position="25"/>
        <end position="37"/>
    </location>
</feature>
<dbReference type="EMBL" id="JAVHJO010000002">
    <property type="protein sequence ID" value="KAK6542753.1"/>
    <property type="molecule type" value="Genomic_DNA"/>
</dbReference>
<dbReference type="AlphaFoldDB" id="A0AAV9XL02"/>
<feature type="region of interest" description="Disordered" evidence="1">
    <location>
        <begin position="239"/>
        <end position="264"/>
    </location>
</feature>
<keyword evidence="4" id="KW-1185">Reference proteome</keyword>
<feature type="region of interest" description="Disordered" evidence="1">
    <location>
        <begin position="183"/>
        <end position="220"/>
    </location>
</feature>
<protein>
    <submittedName>
        <fullName evidence="3">Uncharacterized protein</fullName>
    </submittedName>
</protein>
<feature type="region of interest" description="Disordered" evidence="1">
    <location>
        <begin position="19"/>
        <end position="39"/>
    </location>
</feature>
<feature type="transmembrane region" description="Helical" evidence="2">
    <location>
        <begin position="381"/>
        <end position="401"/>
    </location>
</feature>
<evidence type="ECO:0000256" key="2">
    <source>
        <dbReference type="SAM" id="Phobius"/>
    </source>
</evidence>
<feature type="compositionally biased region" description="Polar residues" evidence="1">
    <location>
        <begin position="206"/>
        <end position="220"/>
    </location>
</feature>
<keyword evidence="2" id="KW-1133">Transmembrane helix</keyword>